<evidence type="ECO:0000256" key="2">
    <source>
        <dbReference type="ARBA" id="ARBA00022884"/>
    </source>
</evidence>
<dbReference type="Proteomes" id="UP000028702">
    <property type="component" value="Unassembled WGS sequence"/>
</dbReference>
<comment type="subunit">
    <text evidence="5">Part of the 50S ribosomal subunit; part of the 5S rRNA/L5/L18/L25 subcomplex. Contacts the 5S rRNA. Binds to the 5S rRNA independently of L5 and L18.</text>
</comment>
<dbReference type="InterPro" id="IPR011035">
    <property type="entry name" value="Ribosomal_bL25/Gln-tRNA_synth"/>
</dbReference>
<evidence type="ECO:0000256" key="1">
    <source>
        <dbReference type="ARBA" id="ARBA00022730"/>
    </source>
</evidence>
<dbReference type="GO" id="GO:0003735">
    <property type="term" value="F:structural constituent of ribosome"/>
    <property type="evidence" value="ECO:0007669"/>
    <property type="project" value="InterPro"/>
</dbReference>
<evidence type="ECO:0000313" key="10">
    <source>
        <dbReference type="Proteomes" id="UP000028702"/>
    </source>
</evidence>
<gene>
    <name evidence="5" type="primary">rplY</name>
    <name evidence="5" type="synonym">ctc</name>
    <name evidence="9" type="ORF">M2A_2450</name>
</gene>
<dbReference type="HAMAP" id="MF_01334">
    <property type="entry name" value="Ribosomal_bL25_CTC"/>
    <property type="match status" value="1"/>
</dbReference>
<name>A0A081BD33_9HYPH</name>
<keyword evidence="1 5" id="KW-0699">rRNA-binding</keyword>
<keyword evidence="3 5" id="KW-0689">Ribosomal protein</keyword>
<reference evidence="9 10" key="1">
    <citation type="submission" date="2014-07" db="EMBL/GenBank/DDBJ databases">
        <title>Tepidicaulis marinum gen. nov., sp. nov., a novel marine bacterium denitrifying nitrate to nitrous oxide strictly under microaerobic conditions.</title>
        <authorList>
            <person name="Takeuchi M."/>
            <person name="Yamagishi T."/>
            <person name="Kamagata Y."/>
            <person name="Oshima K."/>
            <person name="Hattori M."/>
            <person name="Katayama T."/>
            <person name="Hanada S."/>
            <person name="Tamaki H."/>
            <person name="Marumo K."/>
            <person name="Maeda H."/>
            <person name="Nedachi M."/>
            <person name="Iwasaki W."/>
            <person name="Suwa Y."/>
            <person name="Sakata S."/>
        </authorList>
    </citation>
    <scope>NUCLEOTIDE SEQUENCE [LARGE SCALE GENOMIC DNA]</scope>
    <source>
        <strain evidence="9 10">MA2</strain>
    </source>
</reference>
<feature type="compositionally biased region" description="Acidic residues" evidence="6">
    <location>
        <begin position="195"/>
        <end position="215"/>
    </location>
</feature>
<dbReference type="InterPro" id="IPR029751">
    <property type="entry name" value="Ribosomal_L25_dom"/>
</dbReference>
<dbReference type="Pfam" id="PF01386">
    <property type="entry name" value="Ribosomal_L25p"/>
    <property type="match status" value="1"/>
</dbReference>
<accession>A0A081BD33</accession>
<dbReference type="InterPro" id="IPR037121">
    <property type="entry name" value="Ribosomal_bL25_C"/>
</dbReference>
<comment type="caution">
    <text evidence="9">The sequence shown here is derived from an EMBL/GenBank/DDBJ whole genome shotgun (WGS) entry which is preliminary data.</text>
</comment>
<dbReference type="GO" id="GO:0006412">
    <property type="term" value="P:translation"/>
    <property type="evidence" value="ECO:0007669"/>
    <property type="project" value="UniProtKB-UniRule"/>
</dbReference>
<evidence type="ECO:0000256" key="3">
    <source>
        <dbReference type="ARBA" id="ARBA00022980"/>
    </source>
</evidence>
<organism evidence="9 10">
    <name type="scientific">Tepidicaulis marinus</name>
    <dbReference type="NCBI Taxonomy" id="1333998"/>
    <lineage>
        <taxon>Bacteria</taxon>
        <taxon>Pseudomonadati</taxon>
        <taxon>Pseudomonadota</taxon>
        <taxon>Alphaproteobacteria</taxon>
        <taxon>Hyphomicrobiales</taxon>
        <taxon>Parvibaculaceae</taxon>
        <taxon>Tepidicaulis</taxon>
    </lineage>
</organism>
<sequence length="215" mass="23316">MAEVRTLKVDTRERAGKGAARAVRRGGRIPAVIYGDKKSPELISLAKNEIERLWNTGTFMSHLLNLDVDGKVERVIPRDVQLDPVRDLVIHIDFLRLGKDASIAVEVPVHFLNDEASPGIKRGGVLNIVRHEVELNCPAESIPEFIEVDLTGTEVGDSIHISAIKLPKGVTPTITDRDFTVATIAAPAGLVSAENEAEEGEEGGEEAKEEEGGEE</sequence>
<dbReference type="NCBIfam" id="TIGR00731">
    <property type="entry name" value="bL25_bact_ctc"/>
    <property type="match status" value="1"/>
</dbReference>
<dbReference type="RefSeq" id="WP_045447898.1">
    <property type="nucleotide sequence ID" value="NZ_BBIO01000013.1"/>
</dbReference>
<feature type="domain" description="Large ribosomal subunit protein bL25 L25" evidence="7">
    <location>
        <begin position="7"/>
        <end position="94"/>
    </location>
</feature>
<dbReference type="CDD" id="cd00495">
    <property type="entry name" value="Ribosomal_L25_TL5_CTC"/>
    <property type="match status" value="1"/>
</dbReference>
<evidence type="ECO:0000256" key="6">
    <source>
        <dbReference type="SAM" id="MobiDB-lite"/>
    </source>
</evidence>
<dbReference type="InterPro" id="IPR001021">
    <property type="entry name" value="Ribosomal_bL25_long"/>
</dbReference>
<keyword evidence="10" id="KW-1185">Reference proteome</keyword>
<feature type="region of interest" description="Disordered" evidence="6">
    <location>
        <begin position="190"/>
        <end position="215"/>
    </location>
</feature>
<dbReference type="Pfam" id="PF14693">
    <property type="entry name" value="Ribosomal_TL5_C"/>
    <property type="match status" value="1"/>
</dbReference>
<evidence type="ECO:0000256" key="5">
    <source>
        <dbReference type="HAMAP-Rule" id="MF_01334"/>
    </source>
</evidence>
<dbReference type="GO" id="GO:0022625">
    <property type="term" value="C:cytosolic large ribosomal subunit"/>
    <property type="evidence" value="ECO:0007669"/>
    <property type="project" value="TreeGrafter"/>
</dbReference>
<dbReference type="NCBIfam" id="NF004130">
    <property type="entry name" value="PRK05618.1-5"/>
    <property type="match status" value="1"/>
</dbReference>
<comment type="similarity">
    <text evidence="5">Belongs to the bacterial ribosomal protein bL25 family. CTC subfamily.</text>
</comment>
<dbReference type="eggNOG" id="COG1825">
    <property type="taxonomic scope" value="Bacteria"/>
</dbReference>
<keyword evidence="2 5" id="KW-0694">RNA-binding</keyword>
<keyword evidence="4 5" id="KW-0687">Ribonucleoprotein</keyword>
<dbReference type="SUPFAM" id="SSF50715">
    <property type="entry name" value="Ribosomal protein L25-like"/>
    <property type="match status" value="1"/>
</dbReference>
<evidence type="ECO:0000259" key="7">
    <source>
        <dbReference type="Pfam" id="PF01386"/>
    </source>
</evidence>
<dbReference type="STRING" id="1333998.M2A_2450"/>
<dbReference type="InterPro" id="IPR020057">
    <property type="entry name" value="Ribosomal_bL25_b-dom"/>
</dbReference>
<evidence type="ECO:0000259" key="8">
    <source>
        <dbReference type="Pfam" id="PF14693"/>
    </source>
</evidence>
<dbReference type="GO" id="GO:0008097">
    <property type="term" value="F:5S rRNA binding"/>
    <property type="evidence" value="ECO:0007669"/>
    <property type="project" value="InterPro"/>
</dbReference>
<dbReference type="PANTHER" id="PTHR33284:SF1">
    <property type="entry name" value="RIBOSOMAL PROTEIN L25_GLN-TRNA SYNTHETASE, ANTI-CODON-BINDING DOMAIN-CONTAINING PROTEIN"/>
    <property type="match status" value="1"/>
</dbReference>
<dbReference type="NCBIfam" id="NF004612">
    <property type="entry name" value="PRK05943.1"/>
    <property type="match status" value="1"/>
</dbReference>
<dbReference type="InterPro" id="IPR020056">
    <property type="entry name" value="Rbsml_bL25/Gln-tRNA_synth_N"/>
</dbReference>
<proteinExistence type="inferred from homology"/>
<dbReference type="EMBL" id="BBIO01000013">
    <property type="protein sequence ID" value="GAK45951.1"/>
    <property type="molecule type" value="Genomic_DNA"/>
</dbReference>
<dbReference type="NCBIfam" id="NF004128">
    <property type="entry name" value="PRK05618.1-2"/>
    <property type="match status" value="1"/>
</dbReference>
<dbReference type="AlphaFoldDB" id="A0A081BD33"/>
<evidence type="ECO:0000256" key="4">
    <source>
        <dbReference type="ARBA" id="ARBA00023274"/>
    </source>
</evidence>
<protein>
    <recommendedName>
        <fullName evidence="5">Large ribosomal subunit protein bL25</fullName>
    </recommendedName>
    <alternativeName>
        <fullName evidence="5">General stress protein CTC</fullName>
    </alternativeName>
</protein>
<dbReference type="Gene3D" id="2.40.240.10">
    <property type="entry name" value="Ribosomal Protein L25, Chain P"/>
    <property type="match status" value="1"/>
</dbReference>
<dbReference type="InterPro" id="IPR020930">
    <property type="entry name" value="Ribosomal_uL5_bac-type"/>
</dbReference>
<comment type="function">
    <text evidence="5">This is one of the proteins that binds to the 5S RNA in the ribosome where it forms part of the central protuberance.</text>
</comment>
<evidence type="ECO:0000313" key="9">
    <source>
        <dbReference type="EMBL" id="GAK45951.1"/>
    </source>
</evidence>
<feature type="domain" description="Large ribosomal subunit protein bL25 beta" evidence="8">
    <location>
        <begin position="103"/>
        <end position="187"/>
    </location>
</feature>
<dbReference type="Gene3D" id="2.170.120.20">
    <property type="entry name" value="Ribosomal protein L25, beta domain"/>
    <property type="match status" value="1"/>
</dbReference>
<dbReference type="PANTHER" id="PTHR33284">
    <property type="entry name" value="RIBOSOMAL PROTEIN L25/GLN-TRNA SYNTHETASE, ANTI-CODON-BINDING DOMAIN-CONTAINING PROTEIN"/>
    <property type="match status" value="1"/>
</dbReference>